<dbReference type="EMBL" id="JAGKQM010000018">
    <property type="protein sequence ID" value="KAH0862960.1"/>
    <property type="molecule type" value="Genomic_DNA"/>
</dbReference>
<keyword evidence="2" id="KW-1185">Reference proteome</keyword>
<proteinExistence type="predicted"/>
<name>A0ABQ7Y453_BRANA</name>
<sequence>MDICCLYKRCGEMSQNIHFFKDQMSKIGVSPREFLDKEVDMDLDDVEPLLPVFLSLYLISSFVFSGQSWRDRKLETEISKISANNDKLQRSHNDLVEYKILLDK</sequence>
<reference evidence="1 2" key="1">
    <citation type="submission" date="2021-05" db="EMBL/GenBank/DDBJ databases">
        <title>Genome Assembly of Synthetic Allotetraploid Brassica napus Reveals Homoeologous Exchanges between Subgenomes.</title>
        <authorList>
            <person name="Davis J.T."/>
        </authorList>
    </citation>
    <scope>NUCLEOTIDE SEQUENCE [LARGE SCALE GENOMIC DNA]</scope>
    <source>
        <strain evidence="2">cv. Da-Ae</strain>
        <tissue evidence="1">Seedling</tissue>
    </source>
</reference>
<dbReference type="Proteomes" id="UP000824890">
    <property type="component" value="Unassembled WGS sequence"/>
</dbReference>
<feature type="non-terminal residue" evidence="1">
    <location>
        <position position="104"/>
    </location>
</feature>
<gene>
    <name evidence="1" type="ORF">HID58_080171</name>
</gene>
<protein>
    <submittedName>
        <fullName evidence="1">Uncharacterized protein</fullName>
    </submittedName>
</protein>
<organism evidence="1 2">
    <name type="scientific">Brassica napus</name>
    <name type="common">Rape</name>
    <dbReference type="NCBI Taxonomy" id="3708"/>
    <lineage>
        <taxon>Eukaryota</taxon>
        <taxon>Viridiplantae</taxon>
        <taxon>Streptophyta</taxon>
        <taxon>Embryophyta</taxon>
        <taxon>Tracheophyta</taxon>
        <taxon>Spermatophyta</taxon>
        <taxon>Magnoliopsida</taxon>
        <taxon>eudicotyledons</taxon>
        <taxon>Gunneridae</taxon>
        <taxon>Pentapetalae</taxon>
        <taxon>rosids</taxon>
        <taxon>malvids</taxon>
        <taxon>Brassicales</taxon>
        <taxon>Brassicaceae</taxon>
        <taxon>Brassiceae</taxon>
        <taxon>Brassica</taxon>
    </lineage>
</organism>
<evidence type="ECO:0000313" key="2">
    <source>
        <dbReference type="Proteomes" id="UP000824890"/>
    </source>
</evidence>
<evidence type="ECO:0000313" key="1">
    <source>
        <dbReference type="EMBL" id="KAH0862960.1"/>
    </source>
</evidence>
<comment type="caution">
    <text evidence="1">The sequence shown here is derived from an EMBL/GenBank/DDBJ whole genome shotgun (WGS) entry which is preliminary data.</text>
</comment>
<accession>A0ABQ7Y453</accession>